<dbReference type="PANTHER" id="PTHR46481:SF10">
    <property type="entry name" value="ZINC FINGER BED DOMAIN-CONTAINING PROTEIN 39"/>
    <property type="match status" value="1"/>
</dbReference>
<sequence length="684" mass="79623">MHYLLPISPFSLRMNEPSFGSPNDDENIIETSTTSTSSRRRTRSKVWEHFKKVKLDSGEEKAVCKYCKKQYTGGTTKGTSHLLGHIPRCPKMKENGTNEPMTLRLEGATSMLCLENSKFDQDRSQMDLARMIMKHGYPLDMVEHEFFQIFVNNLQPSFRLVSKNTIRNDVMKVFSEERDRLYKYFDRLSCRISLNIDMWTSDQNLGYYCLTAHFIDDGWGLKKKIIAFTAVECPHDGNTLYKIVMERLLSWNLDKKICSITVTNASNNDIMVRELRNKLCSQSLLPLDGEVFHVRCIAHTLNLTVQDGLHEISSLLYKIRESAKYVRLTQQKKQNFDNAKSQVKLQHKKEVVVDCSTQWNSTYDMLESALELREAFFQLAETDHDYKYCPSNEEWEMGKVIRDCLKVFYICTKNFSSINFPTASILFSDICTIKLRLHMWQNSEYQYVRSMAYKMKQKFDKYWDECCLVLAIAVVLDPRFKMEVVTYYYNLIYGENAERHIMRVRLALNDLYLEYVGNDVGKKSLEDSSSAFPSQRDHDPDDFLSGFDKWLVQERSNYCFGSRKSELDLYLEERLFPRDEDFDILRFWQVDCPKFPKLSRLARDILAIPILTVTSEATFSTKSRIVDQYHTSLLPEIVEALVCGKDWLEAPTKRNLDFEAIDASPICVAFTADTSQTCSVREAT</sequence>
<evidence type="ECO:0000256" key="11">
    <source>
        <dbReference type="SAM" id="MobiDB-lite"/>
    </source>
</evidence>
<dbReference type="GO" id="GO:0009791">
    <property type="term" value="P:post-embryonic development"/>
    <property type="evidence" value="ECO:0007669"/>
    <property type="project" value="UniProtKB-ARBA"/>
</dbReference>
<evidence type="ECO:0000256" key="4">
    <source>
        <dbReference type="ARBA" id="ARBA00022771"/>
    </source>
</evidence>
<evidence type="ECO:0000256" key="9">
    <source>
        <dbReference type="ARBA" id="ARBA00023242"/>
    </source>
</evidence>
<keyword evidence="3" id="KW-0479">Metal-binding</keyword>
<dbReference type="GO" id="GO:0005634">
    <property type="term" value="C:nucleus"/>
    <property type="evidence" value="ECO:0007669"/>
    <property type="project" value="UniProtKB-SubCell"/>
</dbReference>
<dbReference type="SMART" id="SM00614">
    <property type="entry name" value="ZnF_BED"/>
    <property type="match status" value="1"/>
</dbReference>
<dbReference type="InterPro" id="IPR008906">
    <property type="entry name" value="HATC_C_dom"/>
</dbReference>
<evidence type="ECO:0000313" key="14">
    <source>
        <dbReference type="RefSeq" id="XP_010253168.1"/>
    </source>
</evidence>
<dbReference type="RefSeq" id="XP_010253168.1">
    <property type="nucleotide sequence ID" value="XM_010254866.2"/>
</dbReference>
<evidence type="ECO:0000256" key="6">
    <source>
        <dbReference type="ARBA" id="ARBA00023015"/>
    </source>
</evidence>
<evidence type="ECO:0000256" key="7">
    <source>
        <dbReference type="ARBA" id="ARBA00023125"/>
    </source>
</evidence>
<gene>
    <name evidence="14 15" type="primary">LOC104594540</name>
</gene>
<feature type="domain" description="BED-type" evidence="12">
    <location>
        <begin position="41"/>
        <end position="96"/>
    </location>
</feature>
<dbReference type="Proteomes" id="UP000189703">
    <property type="component" value="Unplaced"/>
</dbReference>
<dbReference type="Pfam" id="PF05699">
    <property type="entry name" value="Dimer_Tnp_hAT"/>
    <property type="match status" value="1"/>
</dbReference>
<protein>
    <submittedName>
        <fullName evidence="14 15">Zinc finger BED domain-containing protein RICESLEEPER 2-like isoform X1</fullName>
    </submittedName>
</protein>
<keyword evidence="8" id="KW-0804">Transcription</keyword>
<dbReference type="PANTHER" id="PTHR46481">
    <property type="entry name" value="ZINC FINGER BED DOMAIN-CONTAINING PROTEIN 4"/>
    <property type="match status" value="1"/>
</dbReference>
<dbReference type="SUPFAM" id="SSF57667">
    <property type="entry name" value="beta-beta-alpha zinc fingers"/>
    <property type="match status" value="1"/>
</dbReference>
<keyword evidence="6" id="KW-0805">Transcription regulation</keyword>
<dbReference type="GO" id="GO:0008270">
    <property type="term" value="F:zinc ion binding"/>
    <property type="evidence" value="ECO:0007669"/>
    <property type="project" value="UniProtKB-KW"/>
</dbReference>
<dbReference type="InterPro" id="IPR036236">
    <property type="entry name" value="Znf_C2H2_sf"/>
</dbReference>
<keyword evidence="13" id="KW-1185">Reference proteome</keyword>
<keyword evidence="9" id="KW-0539">Nucleus</keyword>
<dbReference type="GO" id="GO:0046983">
    <property type="term" value="F:protein dimerization activity"/>
    <property type="evidence" value="ECO:0007669"/>
    <property type="project" value="InterPro"/>
</dbReference>
<dbReference type="Pfam" id="PF02892">
    <property type="entry name" value="zf-BED"/>
    <property type="match status" value="1"/>
</dbReference>
<evidence type="ECO:0000313" key="13">
    <source>
        <dbReference type="Proteomes" id="UP000189703"/>
    </source>
</evidence>
<proteinExistence type="predicted"/>
<name>A0A1U7ZN56_NELNU</name>
<comment type="subcellular location">
    <subcellularLocation>
        <location evidence="1">Nucleus</location>
    </subcellularLocation>
</comment>
<evidence type="ECO:0000256" key="5">
    <source>
        <dbReference type="ARBA" id="ARBA00022833"/>
    </source>
</evidence>
<feature type="region of interest" description="Disordered" evidence="11">
    <location>
        <begin position="14"/>
        <end position="40"/>
    </location>
</feature>
<dbReference type="InterPro" id="IPR025525">
    <property type="entry name" value="hAT-like_transposase_RNase-H"/>
</dbReference>
<reference evidence="14 15" key="1">
    <citation type="submission" date="2025-04" db="UniProtKB">
        <authorList>
            <consortium name="RefSeq"/>
        </authorList>
    </citation>
    <scope>IDENTIFICATION</scope>
</reference>
<dbReference type="OMA" id="INGHYIN"/>
<dbReference type="KEGG" id="nnu:104594540"/>
<organism evidence="13 14">
    <name type="scientific">Nelumbo nucifera</name>
    <name type="common">Sacred lotus</name>
    <dbReference type="NCBI Taxonomy" id="4432"/>
    <lineage>
        <taxon>Eukaryota</taxon>
        <taxon>Viridiplantae</taxon>
        <taxon>Streptophyta</taxon>
        <taxon>Embryophyta</taxon>
        <taxon>Tracheophyta</taxon>
        <taxon>Spermatophyta</taxon>
        <taxon>Magnoliopsida</taxon>
        <taxon>Proteales</taxon>
        <taxon>Nelumbonaceae</taxon>
        <taxon>Nelumbo</taxon>
    </lineage>
</organism>
<dbReference type="RefSeq" id="XP_010253169.1">
    <property type="nucleotide sequence ID" value="XM_010254867.2"/>
</dbReference>
<evidence type="ECO:0000256" key="1">
    <source>
        <dbReference type="ARBA" id="ARBA00004123"/>
    </source>
</evidence>
<keyword evidence="5" id="KW-0862">Zinc</keyword>
<dbReference type="PROSITE" id="PS50808">
    <property type="entry name" value="ZF_BED"/>
    <property type="match status" value="1"/>
</dbReference>
<evidence type="ECO:0000256" key="8">
    <source>
        <dbReference type="ARBA" id="ARBA00023163"/>
    </source>
</evidence>
<dbReference type="InterPro" id="IPR052035">
    <property type="entry name" value="ZnF_BED_domain_contain"/>
</dbReference>
<evidence type="ECO:0000256" key="10">
    <source>
        <dbReference type="PROSITE-ProRule" id="PRU00027"/>
    </source>
</evidence>
<dbReference type="InterPro" id="IPR003656">
    <property type="entry name" value="Znf_BED"/>
</dbReference>
<dbReference type="eggNOG" id="KOG1121">
    <property type="taxonomic scope" value="Eukaryota"/>
</dbReference>
<dbReference type="GeneID" id="104594540"/>
<evidence type="ECO:0000256" key="2">
    <source>
        <dbReference type="ARBA" id="ARBA00011738"/>
    </source>
</evidence>
<evidence type="ECO:0000313" key="15">
    <source>
        <dbReference type="RefSeq" id="XP_010253169.1"/>
    </source>
</evidence>
<evidence type="ECO:0000256" key="3">
    <source>
        <dbReference type="ARBA" id="ARBA00022723"/>
    </source>
</evidence>
<evidence type="ECO:0000259" key="12">
    <source>
        <dbReference type="PROSITE" id="PS50808"/>
    </source>
</evidence>
<dbReference type="InterPro" id="IPR012337">
    <property type="entry name" value="RNaseH-like_sf"/>
</dbReference>
<comment type="subunit">
    <text evidence="2">Homodimer.</text>
</comment>
<dbReference type="GO" id="GO:0003677">
    <property type="term" value="F:DNA binding"/>
    <property type="evidence" value="ECO:0007669"/>
    <property type="project" value="UniProtKB-KW"/>
</dbReference>
<dbReference type="SUPFAM" id="SSF53098">
    <property type="entry name" value="Ribonuclease H-like"/>
    <property type="match status" value="1"/>
</dbReference>
<accession>A0A1U7ZN56</accession>
<dbReference type="AlphaFoldDB" id="A0A1U7ZN56"/>
<dbReference type="OrthoDB" id="1873329at2759"/>
<dbReference type="Pfam" id="PF14372">
    <property type="entry name" value="hAT-like_RNase-H"/>
    <property type="match status" value="1"/>
</dbReference>
<keyword evidence="7" id="KW-0238">DNA-binding</keyword>
<keyword evidence="4 10" id="KW-0863">Zinc-finger</keyword>